<dbReference type="AlphaFoldDB" id="A0A3M7LC77"/>
<evidence type="ECO:0000313" key="2">
    <source>
        <dbReference type="EMBL" id="RMZ59132.1"/>
    </source>
</evidence>
<keyword evidence="3" id="KW-1185">Reference proteome</keyword>
<reference evidence="2 3" key="1">
    <citation type="submission" date="2018-08" db="EMBL/GenBank/DDBJ databases">
        <title>Chryseobacterium nematophagum: a novel matrix digesting pathogen of nematodes.</title>
        <authorList>
            <person name="Page A."/>
            <person name="Roberts M."/>
            <person name="Felix M.-A."/>
            <person name="Weir W."/>
        </authorList>
    </citation>
    <scope>NUCLEOTIDE SEQUENCE [LARGE SCALE GENOMIC DNA]</scope>
    <source>
        <strain evidence="2 3">JUb275</strain>
    </source>
</reference>
<protein>
    <submittedName>
        <fullName evidence="2">DUF4377 domain-containing protein</fullName>
    </submittedName>
</protein>
<evidence type="ECO:0000313" key="3">
    <source>
        <dbReference type="Proteomes" id="UP000267524"/>
    </source>
</evidence>
<dbReference type="Pfam" id="PF14302">
    <property type="entry name" value="DUF4377"/>
    <property type="match status" value="1"/>
</dbReference>
<feature type="domain" description="DUF4377" evidence="1">
    <location>
        <begin position="5"/>
        <end position="68"/>
    </location>
</feature>
<organism evidence="2 3">
    <name type="scientific">Chryseobacterium nematophagum</name>
    <dbReference type="NCBI Taxonomy" id="2305228"/>
    <lineage>
        <taxon>Bacteria</taxon>
        <taxon>Pseudomonadati</taxon>
        <taxon>Bacteroidota</taxon>
        <taxon>Flavobacteriia</taxon>
        <taxon>Flavobacteriales</taxon>
        <taxon>Weeksellaceae</taxon>
        <taxon>Chryseobacterium group</taxon>
        <taxon>Chryseobacterium</taxon>
    </lineage>
</organism>
<sequence>MGAFFPKECLQIRESFSNDWDYIDNGQIEGFDYQPGYEYVLRIRTEKVENAPADAPNIRCILLEVVSKVQK</sequence>
<name>A0A3M7LC77_9FLAO</name>
<gene>
    <name evidence="2" type="ORF">D1632_13640</name>
</gene>
<comment type="caution">
    <text evidence="2">The sequence shown here is derived from an EMBL/GenBank/DDBJ whole genome shotgun (WGS) entry which is preliminary data.</text>
</comment>
<dbReference type="Proteomes" id="UP000267524">
    <property type="component" value="Unassembled WGS sequence"/>
</dbReference>
<proteinExistence type="predicted"/>
<dbReference type="EMBL" id="QWIV01000014">
    <property type="protein sequence ID" value="RMZ59132.1"/>
    <property type="molecule type" value="Genomic_DNA"/>
</dbReference>
<evidence type="ECO:0000259" key="1">
    <source>
        <dbReference type="Pfam" id="PF14302"/>
    </source>
</evidence>
<dbReference type="InterPro" id="IPR025485">
    <property type="entry name" value="DUF4377"/>
</dbReference>
<accession>A0A3M7LC77</accession>